<dbReference type="SMART" id="SM00909">
    <property type="entry name" value="Germane"/>
    <property type="match status" value="1"/>
</dbReference>
<dbReference type="Pfam" id="PF10646">
    <property type="entry name" value="Germane"/>
    <property type="match status" value="1"/>
</dbReference>
<name>A0ABV6C420_9ACTN</name>
<proteinExistence type="predicted"/>
<sequence length="193" mass="18698">MALAFGVAACGVPVGGGPSPIAPKAVPFDLLAPTPPNSAPASSSTQSGGHTLAVQVFLVNPSSHLTAVSRSVAFPNDPDALLVSLLRAVIAGPTSAEAAAGLQGAIPPQTAVLSGTTITAGLATVDLSAGFGQLAGQAQIEAIAQVVWTVTANLSGVSGVVFEIAGQPASVPEPSGALVSVATRADYASLAPS</sequence>
<comment type="caution">
    <text evidence="2">The sequence shown here is derived from an EMBL/GenBank/DDBJ whole genome shotgun (WGS) entry which is preliminary data.</text>
</comment>
<evidence type="ECO:0000259" key="1">
    <source>
        <dbReference type="SMART" id="SM00909"/>
    </source>
</evidence>
<evidence type="ECO:0000313" key="2">
    <source>
        <dbReference type="EMBL" id="MFC0082435.1"/>
    </source>
</evidence>
<gene>
    <name evidence="2" type="ORF">ACFFRE_09855</name>
</gene>
<evidence type="ECO:0000313" key="3">
    <source>
        <dbReference type="Proteomes" id="UP001589788"/>
    </source>
</evidence>
<protein>
    <submittedName>
        <fullName evidence="2">GerMN domain-containing protein</fullName>
    </submittedName>
</protein>
<organism evidence="2 3">
    <name type="scientific">Aciditerrimonas ferrireducens</name>
    <dbReference type="NCBI Taxonomy" id="667306"/>
    <lineage>
        <taxon>Bacteria</taxon>
        <taxon>Bacillati</taxon>
        <taxon>Actinomycetota</taxon>
        <taxon>Acidimicrobiia</taxon>
        <taxon>Acidimicrobiales</taxon>
        <taxon>Acidimicrobiaceae</taxon>
        <taxon>Aciditerrimonas</taxon>
    </lineage>
</organism>
<reference evidence="2 3" key="1">
    <citation type="submission" date="2024-09" db="EMBL/GenBank/DDBJ databases">
        <authorList>
            <person name="Sun Q."/>
            <person name="Mori K."/>
        </authorList>
    </citation>
    <scope>NUCLEOTIDE SEQUENCE [LARGE SCALE GENOMIC DNA]</scope>
    <source>
        <strain evidence="2 3">JCM 15389</strain>
    </source>
</reference>
<keyword evidence="3" id="KW-1185">Reference proteome</keyword>
<accession>A0ABV6C420</accession>
<feature type="domain" description="GerMN" evidence="1">
    <location>
        <begin position="82"/>
        <end position="173"/>
    </location>
</feature>
<dbReference type="Proteomes" id="UP001589788">
    <property type="component" value="Unassembled WGS sequence"/>
</dbReference>
<dbReference type="InterPro" id="IPR019606">
    <property type="entry name" value="GerMN"/>
</dbReference>
<dbReference type="EMBL" id="JBHLYQ010000102">
    <property type="protein sequence ID" value="MFC0082435.1"/>
    <property type="molecule type" value="Genomic_DNA"/>
</dbReference>